<dbReference type="InterPro" id="IPR023099">
    <property type="entry name" value="Glyco_hydro_46_N"/>
</dbReference>
<dbReference type="GO" id="GO:0005975">
    <property type="term" value="P:carbohydrate metabolic process"/>
    <property type="evidence" value="ECO:0007669"/>
    <property type="project" value="InterPro"/>
</dbReference>
<dbReference type="Pfam" id="PF01374">
    <property type="entry name" value="Glyco_hydro_46"/>
    <property type="match status" value="1"/>
</dbReference>
<feature type="signal peptide" evidence="1">
    <location>
        <begin position="1"/>
        <end position="20"/>
    </location>
</feature>
<keyword evidence="1" id="KW-0732">Signal</keyword>
<comment type="caution">
    <text evidence="2">The sequence shown here is derived from an EMBL/GenBank/DDBJ whole genome shotgun (WGS) entry which is preliminary data.</text>
</comment>
<name>A0A9W8LHA0_9FUNG</name>
<gene>
    <name evidence="2" type="ORF">H4R18_004307</name>
</gene>
<organism evidence="2 3">
    <name type="scientific">Coemansia javaensis</name>
    <dbReference type="NCBI Taxonomy" id="2761396"/>
    <lineage>
        <taxon>Eukaryota</taxon>
        <taxon>Fungi</taxon>
        <taxon>Fungi incertae sedis</taxon>
        <taxon>Zoopagomycota</taxon>
        <taxon>Kickxellomycotina</taxon>
        <taxon>Kickxellomycetes</taxon>
        <taxon>Kickxellales</taxon>
        <taxon>Kickxellaceae</taxon>
        <taxon>Coemansia</taxon>
    </lineage>
</organism>
<dbReference type="GO" id="GO:0016977">
    <property type="term" value="F:chitosanase activity"/>
    <property type="evidence" value="ECO:0007669"/>
    <property type="project" value="InterPro"/>
</dbReference>
<dbReference type="Gene3D" id="3.30.386.10">
    <property type="entry name" value="Chitosanase, subunit A, domain 2"/>
    <property type="match status" value="1"/>
</dbReference>
<proteinExistence type="predicted"/>
<accession>A0A9W8LHA0</accession>
<evidence type="ECO:0000256" key="1">
    <source>
        <dbReference type="SAM" id="SignalP"/>
    </source>
</evidence>
<dbReference type="SUPFAM" id="SSF53955">
    <property type="entry name" value="Lysozyme-like"/>
    <property type="match status" value="1"/>
</dbReference>
<dbReference type="EMBL" id="JANBUL010000203">
    <property type="protein sequence ID" value="KAJ2778915.1"/>
    <property type="molecule type" value="Genomic_DNA"/>
</dbReference>
<evidence type="ECO:0000313" key="2">
    <source>
        <dbReference type="EMBL" id="KAJ2778915.1"/>
    </source>
</evidence>
<dbReference type="AlphaFoldDB" id="A0A9W8LHA0"/>
<dbReference type="InterPro" id="IPR000400">
    <property type="entry name" value="Glyco_hydro_46"/>
</dbReference>
<dbReference type="Proteomes" id="UP001140217">
    <property type="component" value="Unassembled WGS sequence"/>
</dbReference>
<evidence type="ECO:0000313" key="3">
    <source>
        <dbReference type="Proteomes" id="UP001140217"/>
    </source>
</evidence>
<feature type="chain" id="PRO_5040728733" evidence="1">
    <location>
        <begin position="21"/>
        <end position="267"/>
    </location>
</feature>
<dbReference type="InterPro" id="IPR023346">
    <property type="entry name" value="Lysozyme-like_dom_sf"/>
</dbReference>
<sequence>MKLSALAAGLAAVASSLVSAAPTSNQQCATTINNQILSYMTDGSKSLYDLSCYGANSYGYWAGIARFGTSEGDMLQVINKYKAGGSGRTEFDKYLPTLQKYAKSKSLSGKGLDGLCVAWVRAGANNRAAFRAAQDEVAQALYFGPASDMAKKLGLRFDISKTILQDGAIHNGRGVVKVSLADIVKATSAKFTKNTSGKSGSTLNINGRKVDEIEWIKKFLSVKDSMTKGSCPGCLYSYRDIISRGRYNYNEPIKFKLIGGITVTASC</sequence>
<keyword evidence="3" id="KW-1185">Reference proteome</keyword>
<reference evidence="2" key="1">
    <citation type="submission" date="2022-07" db="EMBL/GenBank/DDBJ databases">
        <title>Phylogenomic reconstructions and comparative analyses of Kickxellomycotina fungi.</title>
        <authorList>
            <person name="Reynolds N.K."/>
            <person name="Stajich J.E."/>
            <person name="Barry K."/>
            <person name="Grigoriev I.V."/>
            <person name="Crous P."/>
            <person name="Smith M.E."/>
        </authorList>
    </citation>
    <scope>NUCLEOTIDE SEQUENCE</scope>
    <source>
        <strain evidence="2">NBRC 105414</strain>
    </source>
</reference>
<dbReference type="GO" id="GO:0005576">
    <property type="term" value="C:extracellular region"/>
    <property type="evidence" value="ECO:0007669"/>
    <property type="project" value="InterPro"/>
</dbReference>
<protein>
    <submittedName>
        <fullName evidence="2">Uncharacterized protein</fullName>
    </submittedName>
</protein>
<dbReference type="Gene3D" id="1.20.141.10">
    <property type="entry name" value="Chitosanase, subunit A, domain 1"/>
    <property type="match status" value="1"/>
</dbReference>
<dbReference type="OrthoDB" id="76114at2759"/>